<dbReference type="Proteomes" id="UP000033187">
    <property type="component" value="Chromosome 1"/>
</dbReference>
<proteinExistence type="predicted"/>
<keyword evidence="2" id="KW-1185">Reference proteome</keyword>
<sequence length="12" mass="1313">MFLSVEGDGEET</sequence>
<accession>A0A0D6JC52</accession>
<reference evidence="2" key="1">
    <citation type="submission" date="2015-02" db="EMBL/GenBank/DDBJ databases">
        <authorList>
            <person name="Chooi Y.-H."/>
        </authorList>
    </citation>
    <scope>NUCLEOTIDE SEQUENCE [LARGE SCALE GENOMIC DNA]</scope>
    <source>
        <strain evidence="2">strain Y</strain>
    </source>
</reference>
<dbReference type="EMBL" id="LN829119">
    <property type="protein sequence ID" value="CPR16255.1"/>
    <property type="molecule type" value="Genomic_DNA"/>
</dbReference>
<organism evidence="1 2">
    <name type="scientific">Candidatus Filomicrobium marinum</name>
    <dbReference type="NCBI Taxonomy" id="1608628"/>
    <lineage>
        <taxon>Bacteria</taxon>
        <taxon>Pseudomonadati</taxon>
        <taxon>Pseudomonadota</taxon>
        <taxon>Alphaproteobacteria</taxon>
        <taxon>Hyphomicrobiales</taxon>
        <taxon>Hyphomicrobiaceae</taxon>
        <taxon>Filomicrobium</taxon>
    </lineage>
</organism>
<evidence type="ECO:0000313" key="2">
    <source>
        <dbReference type="Proteomes" id="UP000033187"/>
    </source>
</evidence>
<evidence type="ECO:0000313" key="1">
    <source>
        <dbReference type="EMBL" id="CPR16255.1"/>
    </source>
</evidence>
<dbReference type="KEGG" id="fil:BN1229_v1_0722"/>
<gene>
    <name evidence="1" type="ORF">YBN1229_v1_0726</name>
</gene>
<protein>
    <submittedName>
        <fullName evidence="1">Uncharacterized protein</fullName>
    </submittedName>
</protein>
<name>A0A0D6JC52_9HYPH</name>
<dbReference type="KEGG" id="fiy:BN1229_v1_0726"/>